<organism evidence="2 3">
    <name type="scientific">Mya arenaria</name>
    <name type="common">Soft-shell clam</name>
    <dbReference type="NCBI Taxonomy" id="6604"/>
    <lineage>
        <taxon>Eukaryota</taxon>
        <taxon>Metazoa</taxon>
        <taxon>Spiralia</taxon>
        <taxon>Lophotrochozoa</taxon>
        <taxon>Mollusca</taxon>
        <taxon>Bivalvia</taxon>
        <taxon>Autobranchia</taxon>
        <taxon>Heteroconchia</taxon>
        <taxon>Euheterodonta</taxon>
        <taxon>Imparidentia</taxon>
        <taxon>Neoheterodontei</taxon>
        <taxon>Myida</taxon>
        <taxon>Myoidea</taxon>
        <taxon>Myidae</taxon>
        <taxon>Mya</taxon>
    </lineage>
</organism>
<keyword evidence="1" id="KW-0812">Transmembrane</keyword>
<name>A0ABY7FIN1_MYAAR</name>
<evidence type="ECO:0000313" key="2">
    <source>
        <dbReference type="EMBL" id="WAR21422.1"/>
    </source>
</evidence>
<accession>A0ABY7FIN1</accession>
<dbReference type="Proteomes" id="UP001164746">
    <property type="component" value="Chromosome 12"/>
</dbReference>
<protein>
    <submittedName>
        <fullName evidence="2">Uncharacterized protein</fullName>
    </submittedName>
</protein>
<sequence>MVPDVNVSSDDGNTERPAVETDVIFDDLCSATWLVQCVCMKYCGSDQYKQNNFYTQYFDLACCLPCWIISLLSCISTYSKKISTKQESMDGLYIFYFMPVSTLCATHNMVDDSISNIEIYLHLVPNDTQTTLLGERANICDAVIICLVIVLCVTNIIIYNFAPYNNSANTNKTRLDMCTHFITKRRCL</sequence>
<keyword evidence="1" id="KW-1133">Transmembrane helix</keyword>
<feature type="transmembrane region" description="Helical" evidence="1">
    <location>
        <begin position="142"/>
        <end position="162"/>
    </location>
</feature>
<evidence type="ECO:0000256" key="1">
    <source>
        <dbReference type="SAM" id="Phobius"/>
    </source>
</evidence>
<dbReference type="EMBL" id="CP111023">
    <property type="protein sequence ID" value="WAR21422.1"/>
    <property type="molecule type" value="Genomic_DNA"/>
</dbReference>
<proteinExistence type="predicted"/>
<keyword evidence="1" id="KW-0472">Membrane</keyword>
<keyword evidence="3" id="KW-1185">Reference proteome</keyword>
<reference evidence="2" key="1">
    <citation type="submission" date="2022-11" db="EMBL/GenBank/DDBJ databases">
        <title>Centuries of genome instability and evolution in soft-shell clam transmissible cancer (bioRxiv).</title>
        <authorList>
            <person name="Hart S.F.M."/>
            <person name="Yonemitsu M.A."/>
            <person name="Giersch R.M."/>
            <person name="Beal B.F."/>
            <person name="Arriagada G."/>
            <person name="Davis B.W."/>
            <person name="Ostrander E.A."/>
            <person name="Goff S.P."/>
            <person name="Metzger M.J."/>
        </authorList>
    </citation>
    <scope>NUCLEOTIDE SEQUENCE</scope>
    <source>
        <strain evidence="2">MELC-2E11</strain>
        <tissue evidence="2">Siphon/mantle</tissue>
    </source>
</reference>
<feature type="transmembrane region" description="Helical" evidence="1">
    <location>
        <begin position="57"/>
        <end position="79"/>
    </location>
</feature>
<gene>
    <name evidence="2" type="ORF">MAR_015396</name>
</gene>
<feature type="transmembrane region" description="Helical" evidence="1">
    <location>
        <begin position="91"/>
        <end position="110"/>
    </location>
</feature>
<evidence type="ECO:0000313" key="3">
    <source>
        <dbReference type="Proteomes" id="UP001164746"/>
    </source>
</evidence>